<evidence type="ECO:0000259" key="1">
    <source>
        <dbReference type="Pfam" id="PF00534"/>
    </source>
</evidence>
<dbReference type="EMBL" id="CP001339">
    <property type="protein sequence ID" value="ACL73176.1"/>
    <property type="molecule type" value="Genomic_DNA"/>
</dbReference>
<dbReference type="Proteomes" id="UP000002383">
    <property type="component" value="Chromosome"/>
</dbReference>
<dbReference type="KEGG" id="tgr:Tgr7_2096"/>
<keyword evidence="4" id="KW-1185">Reference proteome</keyword>
<dbReference type="InterPro" id="IPR001296">
    <property type="entry name" value="Glyco_trans_1"/>
</dbReference>
<proteinExistence type="predicted"/>
<dbReference type="eggNOG" id="COG0438">
    <property type="taxonomic scope" value="Bacteria"/>
</dbReference>
<dbReference type="Pfam" id="PF00534">
    <property type="entry name" value="Glycos_transf_1"/>
    <property type="match status" value="1"/>
</dbReference>
<evidence type="ECO:0000313" key="3">
    <source>
        <dbReference type="EMBL" id="ACL73176.1"/>
    </source>
</evidence>
<sequence length="415" mass="46517">MVNSDQRFKILHVIETLSPRYGGPVSVLLPLAKAQLESGHEVTIATTNTNYPNGVLCDPGWGNVSDSLVPVLYSSVQFTPLRFSRDLMAYLKRNISQFDIVHINGLYRFPSTYAAWQARRQNIPYIIKPHGSLDPYLYERSSAGHVWLKRLYERLFDLPNLRGASALHFVTEEERRLADYLDLDIPSFVISSAVDWAKYQRLPPRGALRIRLGLGERPVVLFLGRLHFKKGLDLLISAFSQLRSLAPEAQLVIAGPENDDYGRHVRDWVREHGLEGSVHFAGSLEGTDVVQAYVDSDVFVLPSYTENFGMTVVEAMACALPVVISDQVNIHAEVSRAGAGLVTRCDADEVAVAINELLHDPERRRTMGNAGRKLVQAQYTWPSIVDALTDEYTEVIERHSSGQSAHCKIIHRSDQ</sequence>
<dbReference type="Pfam" id="PF13579">
    <property type="entry name" value="Glyco_trans_4_4"/>
    <property type="match status" value="1"/>
</dbReference>
<dbReference type="GO" id="GO:0016758">
    <property type="term" value="F:hexosyltransferase activity"/>
    <property type="evidence" value="ECO:0007669"/>
    <property type="project" value="TreeGrafter"/>
</dbReference>
<dbReference type="STRING" id="396588.Tgr7_2096"/>
<organism evidence="3 4">
    <name type="scientific">Thioalkalivibrio sulfidiphilus (strain HL-EbGR7)</name>
    <dbReference type="NCBI Taxonomy" id="396588"/>
    <lineage>
        <taxon>Bacteria</taxon>
        <taxon>Pseudomonadati</taxon>
        <taxon>Pseudomonadota</taxon>
        <taxon>Gammaproteobacteria</taxon>
        <taxon>Chromatiales</taxon>
        <taxon>Ectothiorhodospiraceae</taxon>
        <taxon>Thioalkalivibrio</taxon>
    </lineage>
</organism>
<feature type="domain" description="Glycosyl transferase family 1" evidence="1">
    <location>
        <begin position="215"/>
        <end position="373"/>
    </location>
</feature>
<keyword evidence="3" id="KW-0808">Transferase</keyword>
<dbReference type="Gene3D" id="3.40.50.2000">
    <property type="entry name" value="Glycogen Phosphorylase B"/>
    <property type="match status" value="2"/>
</dbReference>
<dbReference type="AlphaFoldDB" id="B8GTT2"/>
<reference evidence="3 4" key="1">
    <citation type="journal article" date="2011" name="Stand. Genomic Sci.">
        <title>Complete genome sequence of 'Thioalkalivibrio sulfidophilus' HL-EbGr7.</title>
        <authorList>
            <person name="Muyzer G."/>
            <person name="Sorokin D.Y."/>
            <person name="Mavromatis K."/>
            <person name="Lapidus A."/>
            <person name="Clum A."/>
            <person name="Ivanova N."/>
            <person name="Pati A."/>
            <person name="d'Haeseleer P."/>
            <person name="Woyke T."/>
            <person name="Kyrpides N.C."/>
        </authorList>
    </citation>
    <scope>NUCLEOTIDE SEQUENCE [LARGE SCALE GENOMIC DNA]</scope>
    <source>
        <strain evidence="3 4">HL-EbGR7</strain>
    </source>
</reference>
<dbReference type="RefSeq" id="WP_012638655.1">
    <property type="nucleotide sequence ID" value="NC_011901.1"/>
</dbReference>
<dbReference type="HOGENOM" id="CLU_009583_2_1_6"/>
<evidence type="ECO:0000313" key="4">
    <source>
        <dbReference type="Proteomes" id="UP000002383"/>
    </source>
</evidence>
<dbReference type="PANTHER" id="PTHR45947:SF3">
    <property type="entry name" value="SULFOQUINOVOSYL TRANSFERASE SQD2"/>
    <property type="match status" value="1"/>
</dbReference>
<dbReference type="SUPFAM" id="SSF53756">
    <property type="entry name" value="UDP-Glycosyltransferase/glycogen phosphorylase"/>
    <property type="match status" value="1"/>
</dbReference>
<dbReference type="CAZy" id="GT4">
    <property type="family name" value="Glycosyltransferase Family 4"/>
</dbReference>
<dbReference type="InterPro" id="IPR028098">
    <property type="entry name" value="Glyco_trans_4-like_N"/>
</dbReference>
<dbReference type="InterPro" id="IPR050194">
    <property type="entry name" value="Glycosyltransferase_grp1"/>
</dbReference>
<evidence type="ECO:0000259" key="2">
    <source>
        <dbReference type="Pfam" id="PF13579"/>
    </source>
</evidence>
<dbReference type="PANTHER" id="PTHR45947">
    <property type="entry name" value="SULFOQUINOVOSYL TRANSFERASE SQD2"/>
    <property type="match status" value="1"/>
</dbReference>
<gene>
    <name evidence="3" type="ordered locus">Tgr7_2096</name>
</gene>
<dbReference type="OrthoDB" id="9764577at2"/>
<feature type="domain" description="Glycosyltransferase subfamily 4-like N-terminal" evidence="2">
    <location>
        <begin position="22"/>
        <end position="178"/>
    </location>
</feature>
<accession>B8GTT2</accession>
<name>B8GTT2_THISH</name>
<protein>
    <submittedName>
        <fullName evidence="3">Glycosyltransferase</fullName>
    </submittedName>
</protein>